<feature type="domain" description="TonB-dependent receptor plug" evidence="9">
    <location>
        <begin position="95"/>
        <end position="203"/>
    </location>
</feature>
<accession>A0A917JB80</accession>
<dbReference type="InterPro" id="IPR039426">
    <property type="entry name" value="TonB-dep_rcpt-like"/>
</dbReference>
<evidence type="ECO:0000256" key="3">
    <source>
        <dbReference type="ARBA" id="ARBA00022452"/>
    </source>
</evidence>
<dbReference type="GO" id="GO:0009279">
    <property type="term" value="C:cell outer membrane"/>
    <property type="evidence" value="ECO:0007669"/>
    <property type="project" value="UniProtKB-SubCell"/>
</dbReference>
<organism evidence="10 11">
    <name type="scientific">Mucilaginibacter galii</name>
    <dbReference type="NCBI Taxonomy" id="2005073"/>
    <lineage>
        <taxon>Bacteria</taxon>
        <taxon>Pseudomonadati</taxon>
        <taxon>Bacteroidota</taxon>
        <taxon>Sphingobacteriia</taxon>
        <taxon>Sphingobacteriales</taxon>
        <taxon>Sphingobacteriaceae</taxon>
        <taxon>Mucilaginibacter</taxon>
    </lineage>
</organism>
<dbReference type="Gene3D" id="2.60.40.1120">
    <property type="entry name" value="Carboxypeptidase-like, regulatory domain"/>
    <property type="match status" value="1"/>
</dbReference>
<dbReference type="PROSITE" id="PS52016">
    <property type="entry name" value="TONB_DEPENDENT_REC_3"/>
    <property type="match status" value="1"/>
</dbReference>
<dbReference type="Gene3D" id="2.170.130.10">
    <property type="entry name" value="TonB-dependent receptor, plug domain"/>
    <property type="match status" value="1"/>
</dbReference>
<evidence type="ECO:0000256" key="7">
    <source>
        <dbReference type="PROSITE-ProRule" id="PRU01360"/>
    </source>
</evidence>
<reference evidence="10" key="1">
    <citation type="journal article" date="2014" name="Int. J. Syst. Evol. Microbiol.">
        <title>Complete genome sequence of Corynebacterium casei LMG S-19264T (=DSM 44701T), isolated from a smear-ripened cheese.</title>
        <authorList>
            <consortium name="US DOE Joint Genome Institute (JGI-PGF)"/>
            <person name="Walter F."/>
            <person name="Albersmeier A."/>
            <person name="Kalinowski J."/>
            <person name="Ruckert C."/>
        </authorList>
    </citation>
    <scope>NUCLEOTIDE SEQUENCE</scope>
    <source>
        <strain evidence="10">CCM 8711</strain>
    </source>
</reference>
<comment type="subcellular location">
    <subcellularLocation>
        <location evidence="1 7">Cell outer membrane</location>
        <topology evidence="1 7">Multi-pass membrane protein</topology>
    </subcellularLocation>
</comment>
<evidence type="ECO:0000256" key="4">
    <source>
        <dbReference type="ARBA" id="ARBA00022692"/>
    </source>
</evidence>
<comment type="caution">
    <text evidence="10">The sequence shown here is derived from an EMBL/GenBank/DDBJ whole genome shotgun (WGS) entry which is preliminary data.</text>
</comment>
<dbReference type="Proteomes" id="UP000662074">
    <property type="component" value="Unassembled WGS sequence"/>
</dbReference>
<keyword evidence="2 7" id="KW-0813">Transport</keyword>
<evidence type="ECO:0000256" key="1">
    <source>
        <dbReference type="ARBA" id="ARBA00004571"/>
    </source>
</evidence>
<dbReference type="Pfam" id="PF13715">
    <property type="entry name" value="CarbopepD_reg_2"/>
    <property type="match status" value="1"/>
</dbReference>
<name>A0A917JB80_9SPHI</name>
<dbReference type="InterPro" id="IPR023996">
    <property type="entry name" value="TonB-dep_OMP_SusC/RagA"/>
</dbReference>
<dbReference type="Pfam" id="PF07715">
    <property type="entry name" value="Plug"/>
    <property type="match status" value="1"/>
</dbReference>
<keyword evidence="5 7" id="KW-0472">Membrane</keyword>
<evidence type="ECO:0000259" key="9">
    <source>
        <dbReference type="Pfam" id="PF07715"/>
    </source>
</evidence>
<keyword evidence="6 7" id="KW-0998">Cell outer membrane</keyword>
<protein>
    <submittedName>
        <fullName evidence="10">SusC/RagA family TonB-linked outer membrane protein</fullName>
    </submittedName>
</protein>
<keyword evidence="11" id="KW-1185">Reference proteome</keyword>
<dbReference type="InterPro" id="IPR012910">
    <property type="entry name" value="Plug_dom"/>
</dbReference>
<gene>
    <name evidence="10" type="ORF">GCM10011425_17460</name>
</gene>
<dbReference type="InterPro" id="IPR037066">
    <property type="entry name" value="Plug_dom_sf"/>
</dbReference>
<dbReference type="InterPro" id="IPR008969">
    <property type="entry name" value="CarboxyPept-like_regulatory"/>
</dbReference>
<evidence type="ECO:0000313" key="10">
    <source>
        <dbReference type="EMBL" id="GGI50534.1"/>
    </source>
</evidence>
<evidence type="ECO:0000256" key="2">
    <source>
        <dbReference type="ARBA" id="ARBA00022448"/>
    </source>
</evidence>
<dbReference type="SUPFAM" id="SSF56935">
    <property type="entry name" value="Porins"/>
    <property type="match status" value="1"/>
</dbReference>
<feature type="region of interest" description="Disordered" evidence="8">
    <location>
        <begin position="1"/>
        <end position="26"/>
    </location>
</feature>
<dbReference type="NCBIfam" id="TIGR04056">
    <property type="entry name" value="OMP_RagA_SusC"/>
    <property type="match status" value="1"/>
</dbReference>
<dbReference type="SUPFAM" id="SSF49464">
    <property type="entry name" value="Carboxypeptidase regulatory domain-like"/>
    <property type="match status" value="1"/>
</dbReference>
<keyword evidence="3 7" id="KW-1134">Transmembrane beta strand</keyword>
<dbReference type="AlphaFoldDB" id="A0A917JB80"/>
<evidence type="ECO:0000256" key="6">
    <source>
        <dbReference type="ARBA" id="ARBA00023237"/>
    </source>
</evidence>
<keyword evidence="4 7" id="KW-0812">Transmembrane</keyword>
<dbReference type="Gene3D" id="2.40.170.20">
    <property type="entry name" value="TonB-dependent receptor, beta-barrel domain"/>
    <property type="match status" value="1"/>
</dbReference>
<reference evidence="10" key="2">
    <citation type="submission" date="2020-09" db="EMBL/GenBank/DDBJ databases">
        <authorList>
            <person name="Sun Q."/>
            <person name="Sedlacek I."/>
        </authorList>
    </citation>
    <scope>NUCLEOTIDE SEQUENCE</scope>
    <source>
        <strain evidence="10">CCM 8711</strain>
    </source>
</reference>
<proteinExistence type="inferred from homology"/>
<dbReference type="EMBL" id="BMDO01000004">
    <property type="protein sequence ID" value="GGI50534.1"/>
    <property type="molecule type" value="Genomic_DNA"/>
</dbReference>
<evidence type="ECO:0000256" key="5">
    <source>
        <dbReference type="ARBA" id="ARBA00023136"/>
    </source>
</evidence>
<evidence type="ECO:0000313" key="11">
    <source>
        <dbReference type="Proteomes" id="UP000662074"/>
    </source>
</evidence>
<evidence type="ECO:0000256" key="8">
    <source>
        <dbReference type="SAM" id="MobiDB-lite"/>
    </source>
</evidence>
<comment type="similarity">
    <text evidence="7">Belongs to the TonB-dependent receptor family.</text>
</comment>
<sequence length="1036" mass="113826">MAQVSAVKGQVKDKSGQPLPGVTIKADGTNNNSITDVNGKFTIVPAVNGTLTFTYVGFAPQTVPVGSQTSINVTLTETTNNLNDVVVIGYGTRAVKDVTGTISSIKAEKLENENPASVTDIIRGNIPGISVGLNTSAKGGNTGDLQVRGRSSLSGNVQPLIVLDGVIYFGQLADINPNDIERVDVLRDPSALAVYGAQSAGGVVAITTKKGRSNGVQITINANTGIAQLLQKQKYYQGEDFLRWRGDVARANNVANPYYFYSDPRALPEGVTLAQFMGSSTGDPVTVYLQRVGLFTNEIANYQAGKVTNWSDLIFRNGLRQDYTASLSGRSEKVSYYMSGNYTKNENLIKGGDYRNARFRVNLEGKASSFLTVGVNAQFASRDESDASTLGGNGDGHEADWTQIANSSPYGDVYNANGTLRRIATDDNGLNQRNPFLGQAYNQNVAIQNVLFSTLFARVDLPFGFKYTMNFSPQIEAYRNFFFRPVANPNELAGGTAARTVESRYRYNLDNILTWNKTFGVHNFDATFLLNKEKYQSWYTRADNSQLSPSDVLGYHSIGSGALPVVSSDDRIYNADGLMGRLNYSLMSRYLLTATVRRDGFSPFGLRSPRQNYVSGGLAWVFTQENFMKTDALNWLNYGKLRMSFGSNGNRLSTGTADPTLALSTLSPTRYPTSNAAGVVTNNIGVWKASLQNENLTWERTTGLNFGLDFAVLKNRLSGSVEFYPNRKTTNMITSQELSYVQGFNNSNNIIIGGRNGSNSLTNIGEVTNKGFELSLEGKVYQSKNFNWNAGGTFFLNRNKIVHLYGEVPVVDANGNTSMVEANDIGNGWFIGKDINVVWDYNILGVWQTPEATEAAKYGARPGDFKLQDVDGDFKFTNADKQFLGSRSPKFNWSLRNDFNFLKHFDASFLLVSSIGQLSQYNQALNNPGSVGYFRMNSYALPYWTPDNPINDYARLNSGSSGTTINVWRKSSFVRLQTVSLGYTFDQKLIKRFGMQSAKIYVNAANAAVFSNWDLWDPQNNGPTPRYLSAGVNVTF</sequence>
<dbReference type="InterPro" id="IPR036942">
    <property type="entry name" value="Beta-barrel_TonB_sf"/>
</dbReference>